<name>B8GGW5_METPE</name>
<dbReference type="GeneID" id="7271756"/>
<dbReference type="GO" id="GO:0005886">
    <property type="term" value="C:plasma membrane"/>
    <property type="evidence" value="ECO:0007669"/>
    <property type="project" value="UniProtKB-SubCell"/>
</dbReference>
<reference evidence="11 12" key="1">
    <citation type="journal article" date="2015" name="Genome Announc.">
        <title>Complete Genome Sequence of Methanosphaerula palustris E1-9CT, a Hydrogenotrophic Methanogen Isolated from a Minerotrophic Fen Peatland.</title>
        <authorList>
            <person name="Cadillo-Quiroz H."/>
            <person name="Browne P."/>
            <person name="Kyrpides N."/>
            <person name="Woyke T."/>
            <person name="Goodwin L."/>
            <person name="Detter C."/>
            <person name="Yavitt J.B."/>
            <person name="Zinder S.H."/>
        </authorList>
    </citation>
    <scope>NUCLEOTIDE SEQUENCE [LARGE SCALE GENOMIC DNA]</scope>
    <source>
        <strain evidence="12">ATCC BAA-1556 / DSM 19958 / E1-9c</strain>
    </source>
</reference>
<evidence type="ECO:0000256" key="2">
    <source>
        <dbReference type="ARBA" id="ARBA00022448"/>
    </source>
</evidence>
<dbReference type="eggNOG" id="arCOG03054">
    <property type="taxonomic scope" value="Archaea"/>
</dbReference>
<keyword evidence="6 9" id="KW-1133">Transmembrane helix</keyword>
<proteinExistence type="inferred from homology"/>
<dbReference type="STRING" id="521011.Mpal_1022"/>
<dbReference type="PANTHER" id="PTHR30081:SF8">
    <property type="entry name" value="PROTEIN TRANSLOCASE SUBUNIT SECF"/>
    <property type="match status" value="1"/>
</dbReference>
<evidence type="ECO:0000256" key="1">
    <source>
        <dbReference type="ARBA" id="ARBA00004651"/>
    </source>
</evidence>
<dbReference type="SUPFAM" id="SSF82866">
    <property type="entry name" value="Multidrug efflux transporter AcrB transmembrane domain"/>
    <property type="match status" value="1"/>
</dbReference>
<dbReference type="EMBL" id="CP001338">
    <property type="protein sequence ID" value="ACL16370.1"/>
    <property type="molecule type" value="Genomic_DNA"/>
</dbReference>
<comment type="subunit">
    <text evidence="9">Part of the protein translocation apparatus. Forms a complex with SecD.</text>
</comment>
<gene>
    <name evidence="9" type="primary">secF</name>
    <name evidence="11" type="ordered locus">Mpal_1022</name>
</gene>
<accession>B8GGW5</accession>
<feature type="transmembrane region" description="Helical" evidence="9">
    <location>
        <begin position="154"/>
        <end position="171"/>
    </location>
</feature>
<evidence type="ECO:0000313" key="11">
    <source>
        <dbReference type="EMBL" id="ACL16370.1"/>
    </source>
</evidence>
<dbReference type="GO" id="GO:0065002">
    <property type="term" value="P:intracellular protein transmembrane transport"/>
    <property type="evidence" value="ECO:0007669"/>
    <property type="project" value="UniProtKB-UniRule"/>
</dbReference>
<keyword evidence="7 9" id="KW-0811">Translocation</keyword>
<keyword evidence="3 9" id="KW-1003">Cell membrane</keyword>
<evidence type="ECO:0000313" key="12">
    <source>
        <dbReference type="Proteomes" id="UP000002457"/>
    </source>
</evidence>
<evidence type="ECO:0000256" key="4">
    <source>
        <dbReference type="ARBA" id="ARBA00022692"/>
    </source>
</evidence>
<evidence type="ECO:0000256" key="3">
    <source>
        <dbReference type="ARBA" id="ARBA00022475"/>
    </source>
</evidence>
<evidence type="ECO:0000256" key="8">
    <source>
        <dbReference type="ARBA" id="ARBA00023136"/>
    </source>
</evidence>
<keyword evidence="2 9" id="KW-0813">Transport</keyword>
<dbReference type="GO" id="GO:0006605">
    <property type="term" value="P:protein targeting"/>
    <property type="evidence" value="ECO:0007669"/>
    <property type="project" value="UniProtKB-UniRule"/>
</dbReference>
<keyword evidence="12" id="KW-1185">Reference proteome</keyword>
<protein>
    <recommendedName>
        <fullName evidence="9">Protein-export membrane protein SecF</fullName>
    </recommendedName>
</protein>
<evidence type="ECO:0000256" key="9">
    <source>
        <dbReference type="HAMAP-Rule" id="MF_01464"/>
    </source>
</evidence>
<dbReference type="OrthoDB" id="85411at2157"/>
<dbReference type="PANTHER" id="PTHR30081">
    <property type="entry name" value="PROTEIN-EXPORT MEMBRANE PROTEIN SEC"/>
    <property type="match status" value="1"/>
</dbReference>
<dbReference type="HAMAP" id="MF_01464_A">
    <property type="entry name" value="SecF_A"/>
    <property type="match status" value="1"/>
</dbReference>
<feature type="transmembrane region" description="Helical" evidence="9">
    <location>
        <begin position="215"/>
        <end position="239"/>
    </location>
</feature>
<comment type="function">
    <text evidence="9">Involved in protein export.</text>
</comment>
<dbReference type="InterPro" id="IPR048634">
    <property type="entry name" value="SecD_SecF_C"/>
</dbReference>
<evidence type="ECO:0000256" key="6">
    <source>
        <dbReference type="ARBA" id="ARBA00022989"/>
    </source>
</evidence>
<keyword evidence="4 9" id="KW-0812">Transmembrane</keyword>
<organism evidence="11 12">
    <name type="scientific">Methanosphaerula palustris (strain ATCC BAA-1556 / DSM 19958 / E1-9c)</name>
    <dbReference type="NCBI Taxonomy" id="521011"/>
    <lineage>
        <taxon>Archaea</taxon>
        <taxon>Methanobacteriati</taxon>
        <taxon>Methanobacteriota</taxon>
        <taxon>Stenosarchaea group</taxon>
        <taxon>Methanomicrobia</taxon>
        <taxon>Methanomicrobiales</taxon>
        <taxon>Methanoregulaceae</taxon>
        <taxon>Methanosphaerula</taxon>
    </lineage>
</organism>
<comment type="similarity">
    <text evidence="9">Belongs to the SecD/SecF family. SecF subfamily.</text>
</comment>
<dbReference type="NCBIfam" id="NF006354">
    <property type="entry name" value="PRK08578.1-2"/>
    <property type="match status" value="1"/>
</dbReference>
<keyword evidence="5 9" id="KW-0653">Protein transport</keyword>
<evidence type="ECO:0000259" key="10">
    <source>
        <dbReference type="Pfam" id="PF02355"/>
    </source>
</evidence>
<keyword evidence="8 9" id="KW-0472">Membrane</keyword>
<feature type="domain" description="Protein export membrane protein SecD/SecF C-terminal" evidence="10">
    <location>
        <begin position="110"/>
        <end position="278"/>
    </location>
</feature>
<feature type="transmembrane region" description="Helical" evidence="9">
    <location>
        <begin position="177"/>
        <end position="194"/>
    </location>
</feature>
<dbReference type="Proteomes" id="UP000002457">
    <property type="component" value="Chromosome"/>
</dbReference>
<dbReference type="Pfam" id="PF02355">
    <property type="entry name" value="SecD_SecF_C"/>
    <property type="match status" value="1"/>
</dbReference>
<dbReference type="Gene3D" id="1.20.1640.10">
    <property type="entry name" value="Multidrug efflux transporter AcrB transmembrane domain"/>
    <property type="match status" value="1"/>
</dbReference>
<dbReference type="RefSeq" id="WP_012617689.1">
    <property type="nucleotide sequence ID" value="NC_011832.1"/>
</dbReference>
<comment type="subcellular location">
    <subcellularLocation>
        <location evidence="1 9">Cell membrane</location>
        <topology evidence="1 9">Multi-pass membrane protein</topology>
    </subcellularLocation>
</comment>
<sequence>MGFFSYDINKYPPKEMMTIPLVILVIALIILGINMAHTGMPVTPGIDFAGGTAVTLFTADSKDTIQSYFTDYPILEVGEGVGGGKYLTFGPLDDTRFRALSALILEKYPDAKIDQVGESFGKSLQEQAVLALILSFIGMSLVVFLAFRTFVPCLAVVVSAFSDIAIAAALMNLTGVPLTLGTVAALLMLIGYSVDSDILLTNRVLKRQGNLRDKMAGAFTTGIIMTSTAIAAVAAMWIVSYVGQVQTINEISTVILFGLFADVFNTWVLNAGLLRWYMEGKESRGRA</sequence>
<feature type="transmembrane region" description="Helical" evidence="9">
    <location>
        <begin position="21"/>
        <end position="40"/>
    </location>
</feature>
<evidence type="ECO:0000256" key="5">
    <source>
        <dbReference type="ARBA" id="ARBA00022927"/>
    </source>
</evidence>
<dbReference type="InterPro" id="IPR024921">
    <property type="entry name" value="SecF_arc"/>
</dbReference>
<feature type="transmembrane region" description="Helical" evidence="9">
    <location>
        <begin position="251"/>
        <end position="277"/>
    </location>
</feature>
<feature type="transmembrane region" description="Helical" evidence="9">
    <location>
        <begin position="128"/>
        <end position="147"/>
    </location>
</feature>
<dbReference type="InterPro" id="IPR022813">
    <property type="entry name" value="SecD/SecF_arch_bac"/>
</dbReference>
<dbReference type="KEGG" id="mpl:Mpal_1022"/>
<dbReference type="HOGENOM" id="CLU_060478_0_0_2"/>
<evidence type="ECO:0000256" key="7">
    <source>
        <dbReference type="ARBA" id="ARBA00023010"/>
    </source>
</evidence>
<dbReference type="AlphaFoldDB" id="B8GGW5"/>